<protein>
    <submittedName>
        <fullName evidence="1">Uncharacterized protein</fullName>
    </submittedName>
</protein>
<dbReference type="AlphaFoldDB" id="A0A6G1QYS3"/>
<reference evidence="1 2" key="1">
    <citation type="submission" date="2019-02" db="EMBL/GenBank/DDBJ databases">
        <title>Opniocepnalus argus genome.</title>
        <authorList>
            <person name="Zhou C."/>
            <person name="Xiao S."/>
        </authorList>
    </citation>
    <scope>NUCLEOTIDE SEQUENCE [LARGE SCALE GENOMIC DNA]</scope>
    <source>
        <strain evidence="1">OARG1902GOOAL</strain>
        <tissue evidence="1">Muscle</tissue>
    </source>
</reference>
<organism evidence="1 2">
    <name type="scientific">Channa argus</name>
    <name type="common">Northern snakehead</name>
    <name type="synonym">Ophicephalus argus</name>
    <dbReference type="NCBI Taxonomy" id="215402"/>
    <lineage>
        <taxon>Eukaryota</taxon>
        <taxon>Metazoa</taxon>
        <taxon>Chordata</taxon>
        <taxon>Craniata</taxon>
        <taxon>Vertebrata</taxon>
        <taxon>Euteleostomi</taxon>
        <taxon>Actinopterygii</taxon>
        <taxon>Neopterygii</taxon>
        <taxon>Teleostei</taxon>
        <taxon>Neoteleostei</taxon>
        <taxon>Acanthomorphata</taxon>
        <taxon>Anabantaria</taxon>
        <taxon>Anabantiformes</taxon>
        <taxon>Channoidei</taxon>
        <taxon>Channidae</taxon>
        <taxon>Channa</taxon>
    </lineage>
</organism>
<reference evidence="2" key="2">
    <citation type="submission" date="2019-02" db="EMBL/GenBank/DDBJ databases">
        <title>Opniocepnalus argus Var Kimnra genome.</title>
        <authorList>
            <person name="Zhou C."/>
            <person name="Xiao S."/>
        </authorList>
    </citation>
    <scope>NUCLEOTIDE SEQUENCE [LARGE SCALE GENOMIC DNA]</scope>
</reference>
<gene>
    <name evidence="1" type="ORF">EXN66_Car000399</name>
</gene>
<name>A0A6G1QYS3_CHAAH</name>
<dbReference type="Proteomes" id="UP000503349">
    <property type="component" value="Chromosome 1"/>
</dbReference>
<evidence type="ECO:0000313" key="2">
    <source>
        <dbReference type="Proteomes" id="UP000503349"/>
    </source>
</evidence>
<proteinExistence type="predicted"/>
<accession>A0A6G1QYS3</accession>
<sequence length="62" mass="7061">MTPSTMTPSFSYNIAPSMFRAMKEPFTVYLRSNVLIANAGLQRGSKQCPRRIFCWLCFPLPS</sequence>
<evidence type="ECO:0000313" key="1">
    <source>
        <dbReference type="EMBL" id="KAF3707226.1"/>
    </source>
</evidence>
<keyword evidence="2" id="KW-1185">Reference proteome</keyword>
<dbReference type="EMBL" id="CM015712">
    <property type="protein sequence ID" value="KAF3707226.1"/>
    <property type="molecule type" value="Genomic_DNA"/>
</dbReference>